<evidence type="ECO:0000256" key="5">
    <source>
        <dbReference type="ARBA" id="ARBA00023274"/>
    </source>
</evidence>
<evidence type="ECO:0000256" key="3">
    <source>
        <dbReference type="ARBA" id="ARBA00022980"/>
    </source>
</evidence>
<keyword evidence="4" id="KW-0496">Mitochondrion</keyword>
<dbReference type="Pfam" id="PF08293">
    <property type="entry name" value="MRP-S33"/>
    <property type="match status" value="1"/>
</dbReference>
<keyword evidence="8" id="KW-1185">Reference proteome</keyword>
<keyword evidence="5" id="KW-0687">Ribonucleoprotein</keyword>
<dbReference type="OMA" id="YSGLMWR"/>
<gene>
    <name evidence="7" type="ORF">Fcan01_21674</name>
</gene>
<dbReference type="PANTHER" id="PTHR13362">
    <property type="entry name" value="MITOCHONDRIAL RIBOSOMAL PROTEIN S33"/>
    <property type="match status" value="1"/>
</dbReference>
<dbReference type="InterPro" id="IPR013219">
    <property type="entry name" value="Ribosomal_mS33"/>
</dbReference>
<dbReference type="GO" id="GO:0005739">
    <property type="term" value="C:mitochondrion"/>
    <property type="evidence" value="ECO:0007669"/>
    <property type="project" value="UniProtKB-SubCell"/>
</dbReference>
<reference evidence="7 8" key="1">
    <citation type="submission" date="2015-12" db="EMBL/GenBank/DDBJ databases">
        <title>The genome of Folsomia candida.</title>
        <authorList>
            <person name="Faddeeva A."/>
            <person name="Derks M.F."/>
            <person name="Anvar Y."/>
            <person name="Smit S."/>
            <person name="Van Straalen N."/>
            <person name="Roelofs D."/>
        </authorList>
    </citation>
    <scope>NUCLEOTIDE SEQUENCE [LARGE SCALE GENOMIC DNA]</scope>
    <source>
        <strain evidence="7 8">VU population</strain>
        <tissue evidence="7">Whole body</tissue>
    </source>
</reference>
<comment type="caution">
    <text evidence="7">The sequence shown here is derived from an EMBL/GenBank/DDBJ whole genome shotgun (WGS) entry which is preliminary data.</text>
</comment>
<evidence type="ECO:0000256" key="1">
    <source>
        <dbReference type="ARBA" id="ARBA00004173"/>
    </source>
</evidence>
<dbReference type="AlphaFoldDB" id="A0A226DGD9"/>
<accession>A0A226DGD9</accession>
<comment type="similarity">
    <text evidence="2">Belongs to the mitochondrion-specific ribosomal protein mS33 family.</text>
</comment>
<evidence type="ECO:0000313" key="7">
    <source>
        <dbReference type="EMBL" id="OXA43661.1"/>
    </source>
</evidence>
<organism evidence="7 8">
    <name type="scientific">Folsomia candida</name>
    <name type="common">Springtail</name>
    <dbReference type="NCBI Taxonomy" id="158441"/>
    <lineage>
        <taxon>Eukaryota</taxon>
        <taxon>Metazoa</taxon>
        <taxon>Ecdysozoa</taxon>
        <taxon>Arthropoda</taxon>
        <taxon>Hexapoda</taxon>
        <taxon>Collembola</taxon>
        <taxon>Entomobryomorpha</taxon>
        <taxon>Isotomoidea</taxon>
        <taxon>Isotomidae</taxon>
        <taxon>Proisotominae</taxon>
        <taxon>Folsomia</taxon>
    </lineage>
</organism>
<dbReference type="GO" id="GO:0005840">
    <property type="term" value="C:ribosome"/>
    <property type="evidence" value="ECO:0007669"/>
    <property type="project" value="UniProtKB-KW"/>
</dbReference>
<comment type="subcellular location">
    <subcellularLocation>
        <location evidence="1">Mitochondrion</location>
    </subcellularLocation>
</comment>
<dbReference type="GO" id="GO:1990904">
    <property type="term" value="C:ribonucleoprotein complex"/>
    <property type="evidence" value="ECO:0007669"/>
    <property type="project" value="UniProtKB-KW"/>
</dbReference>
<dbReference type="OrthoDB" id="5980584at2759"/>
<evidence type="ECO:0000256" key="6">
    <source>
        <dbReference type="ARBA" id="ARBA00035132"/>
    </source>
</evidence>
<protein>
    <recommendedName>
        <fullName evidence="6">Small ribosomal subunit protein mS33</fullName>
    </recommendedName>
</protein>
<keyword evidence="3" id="KW-0689">Ribosomal protein</keyword>
<dbReference type="EMBL" id="LNIX01000021">
    <property type="protein sequence ID" value="OXA43661.1"/>
    <property type="molecule type" value="Genomic_DNA"/>
</dbReference>
<name>A0A226DGD9_FOLCA</name>
<sequence>MALKKVPFYTYSKIITSESSYGKRMTRLRNSIFGEPLRPSQHIPKNYKTVRVLSREPVNRRDEVANWYPRHRETHSLMMALREYGLFRDEHEDFKEEMIRLRTLRGKPPWNPKEKNKDKKK</sequence>
<dbReference type="Proteomes" id="UP000198287">
    <property type="component" value="Unassembled WGS sequence"/>
</dbReference>
<dbReference type="PANTHER" id="PTHR13362:SF2">
    <property type="entry name" value="SMALL RIBOSOMAL SUBUNIT PROTEIN MS33"/>
    <property type="match status" value="1"/>
</dbReference>
<evidence type="ECO:0000256" key="4">
    <source>
        <dbReference type="ARBA" id="ARBA00023128"/>
    </source>
</evidence>
<proteinExistence type="inferred from homology"/>
<evidence type="ECO:0000256" key="2">
    <source>
        <dbReference type="ARBA" id="ARBA00008970"/>
    </source>
</evidence>
<evidence type="ECO:0000313" key="8">
    <source>
        <dbReference type="Proteomes" id="UP000198287"/>
    </source>
</evidence>
<dbReference type="STRING" id="158441.A0A226DGD9"/>